<keyword evidence="4 8" id="KW-0812">Transmembrane</keyword>
<comment type="caution">
    <text evidence="10">The sequence shown here is derived from an EMBL/GenBank/DDBJ whole genome shotgun (WGS) entry which is preliminary data.</text>
</comment>
<evidence type="ECO:0000259" key="9">
    <source>
        <dbReference type="Pfam" id="PF00909"/>
    </source>
</evidence>
<keyword evidence="11" id="KW-1185">Reference proteome</keyword>
<feature type="transmembrane region" description="Helical" evidence="8">
    <location>
        <begin position="115"/>
        <end position="137"/>
    </location>
</feature>
<keyword evidence="7" id="KW-0924">Ammonia transport</keyword>
<dbReference type="PANTHER" id="PTHR11730:SF6">
    <property type="entry name" value="AMMONIUM TRANSPORTER"/>
    <property type="match status" value="1"/>
</dbReference>
<feature type="transmembrane region" description="Helical" evidence="8">
    <location>
        <begin position="90"/>
        <end position="108"/>
    </location>
</feature>
<sequence>MQTAPTDTVWLLSCAALLVVMRGGFVYLESGLVQSKNAINASAKSVTDMMIATICFSLFGYGLVFGDSIAGIVGGNRFFLNDLAGSDSAVFIYYLLLCTIAAIVISAATVERMRFAAYMIFALSIVCLVVPVVAHWWWNDNGWLRRLGAHDLAGATVVHSVGGWAALAAVLVLGPRQHRFSGRAGFIISNNFNQVAIGFLLILLGWIGCACGALAGLSDTTFRVVLNTVMGAAAGGTIAIAMMHLGHERYSVIRVIFAAMAGLVATSAAVDRMTGIDAMLVGAVGGLISVFGRRLLERLKIDDGNNVLPVHLFGGIWGTLVAAFFLTEGSLGDRVVAQMLGIVVTAVWAFGVSVVLMMVLDKGLGVRVSLADEARGLDEVEHGHISETNLLRCQLENEMAKQECFGAVDIDPNTEIGQLITLHNEVVVRYREAHRQWRSQLAQEETANDILRTRTTDLEQALVAKEARIEELMKETSVVGARLSKAMMLVANTNNDRDLLLGQVGKVASAHLSRILHMSKGFKGDAPLIEASRMIEAVARECEGFLQVFKSLQTAVDVQQLTSFADEAMIDVDALVRKTAHDKRKIRAAKNVTIEVSTGNVPHLFVSRKYFADAIATLVTAGVVCQKRGTISIRTAAGNDGLSIRIEMVGKSIPVKKLALAKAGLGQIFRQGSNAPDPMLFEVAAANRTLENCGGSLNITCHEDGRVWLEAWLPATRLAQEGDRARVA</sequence>
<evidence type="ECO:0000256" key="2">
    <source>
        <dbReference type="ARBA" id="ARBA00005887"/>
    </source>
</evidence>
<comment type="subcellular location">
    <subcellularLocation>
        <location evidence="1">Membrane</location>
        <topology evidence="1">Multi-pass membrane protein</topology>
    </subcellularLocation>
</comment>
<feature type="transmembrane region" description="Helical" evidence="8">
    <location>
        <begin position="224"/>
        <end position="245"/>
    </location>
</feature>
<dbReference type="Proteomes" id="UP001209755">
    <property type="component" value="Unassembled WGS sequence"/>
</dbReference>
<feature type="transmembrane region" description="Helical" evidence="8">
    <location>
        <begin position="339"/>
        <end position="360"/>
    </location>
</feature>
<keyword evidence="3" id="KW-0813">Transport</keyword>
<dbReference type="EMBL" id="JAOQNS010000013">
    <property type="protein sequence ID" value="MCW2309550.1"/>
    <property type="molecule type" value="Genomic_DNA"/>
</dbReference>
<comment type="similarity">
    <text evidence="2">Belongs to the ammonia transporter channel (TC 1.A.11.2) family.</text>
</comment>
<dbReference type="Gene3D" id="1.10.3430.10">
    <property type="entry name" value="Ammonium transporter AmtB like domains"/>
    <property type="match status" value="1"/>
</dbReference>
<gene>
    <name evidence="10" type="ORF">M2319_003906</name>
</gene>
<dbReference type="InterPro" id="IPR029020">
    <property type="entry name" value="Ammonium/urea_transptr"/>
</dbReference>
<dbReference type="RefSeq" id="WP_264603128.1">
    <property type="nucleotide sequence ID" value="NZ_JAOQNS010000013.1"/>
</dbReference>
<keyword evidence="6 8" id="KW-0472">Membrane</keyword>
<dbReference type="SUPFAM" id="SSF111352">
    <property type="entry name" value="Ammonium transporter"/>
    <property type="match status" value="1"/>
</dbReference>
<feature type="domain" description="Ammonium transporter AmtB-like" evidence="9">
    <location>
        <begin position="9"/>
        <end position="384"/>
    </location>
</feature>
<dbReference type="Pfam" id="PF00909">
    <property type="entry name" value="Ammonium_transp"/>
    <property type="match status" value="1"/>
</dbReference>
<reference evidence="11" key="1">
    <citation type="submission" date="2023-07" db="EMBL/GenBank/DDBJ databases">
        <title>Genome sequencing of Purple Non-Sulfur Bacteria from various extreme environments.</title>
        <authorList>
            <person name="Mayer M."/>
        </authorList>
    </citation>
    <scope>NUCLEOTIDE SEQUENCE [LARGE SCALE GENOMIC DNA]</scope>
    <source>
        <strain evidence="11">DSM 17935</strain>
    </source>
</reference>
<feature type="transmembrane region" description="Helical" evidence="8">
    <location>
        <begin position="276"/>
        <end position="296"/>
    </location>
</feature>
<dbReference type="PANTHER" id="PTHR11730">
    <property type="entry name" value="AMMONIUM TRANSPORTER"/>
    <property type="match status" value="1"/>
</dbReference>
<evidence type="ECO:0000256" key="4">
    <source>
        <dbReference type="ARBA" id="ARBA00022692"/>
    </source>
</evidence>
<evidence type="ECO:0000313" key="10">
    <source>
        <dbReference type="EMBL" id="MCW2309550.1"/>
    </source>
</evidence>
<evidence type="ECO:0000256" key="1">
    <source>
        <dbReference type="ARBA" id="ARBA00004141"/>
    </source>
</evidence>
<feature type="transmembrane region" description="Helical" evidence="8">
    <location>
        <begin position="308"/>
        <end position="327"/>
    </location>
</feature>
<evidence type="ECO:0000256" key="8">
    <source>
        <dbReference type="SAM" id="Phobius"/>
    </source>
</evidence>
<name>A0ABT3HGL1_9HYPH</name>
<feature type="transmembrane region" description="Helical" evidence="8">
    <location>
        <begin position="6"/>
        <end position="28"/>
    </location>
</feature>
<evidence type="ECO:0000256" key="6">
    <source>
        <dbReference type="ARBA" id="ARBA00023136"/>
    </source>
</evidence>
<accession>A0ABT3HGL1</accession>
<protein>
    <submittedName>
        <fullName evidence="10">Ammonium transporter</fullName>
    </submittedName>
</protein>
<feature type="transmembrane region" description="Helical" evidence="8">
    <location>
        <begin position="195"/>
        <end position="218"/>
    </location>
</feature>
<evidence type="ECO:0000313" key="11">
    <source>
        <dbReference type="Proteomes" id="UP001209755"/>
    </source>
</evidence>
<feature type="transmembrane region" description="Helical" evidence="8">
    <location>
        <begin position="157"/>
        <end position="174"/>
    </location>
</feature>
<keyword evidence="5 8" id="KW-1133">Transmembrane helix</keyword>
<organism evidence="10 11">
    <name type="scientific">Rhodobium gokarnense</name>
    <dbReference type="NCBI Taxonomy" id="364296"/>
    <lineage>
        <taxon>Bacteria</taxon>
        <taxon>Pseudomonadati</taxon>
        <taxon>Pseudomonadota</taxon>
        <taxon>Alphaproteobacteria</taxon>
        <taxon>Hyphomicrobiales</taxon>
        <taxon>Rhodobiaceae</taxon>
        <taxon>Rhodobium</taxon>
    </lineage>
</organism>
<evidence type="ECO:0000256" key="3">
    <source>
        <dbReference type="ARBA" id="ARBA00022448"/>
    </source>
</evidence>
<dbReference type="InterPro" id="IPR024041">
    <property type="entry name" value="NH4_transpt_AmtB-like_dom"/>
</dbReference>
<evidence type="ECO:0000256" key="7">
    <source>
        <dbReference type="ARBA" id="ARBA00023177"/>
    </source>
</evidence>
<proteinExistence type="inferred from homology"/>
<evidence type="ECO:0000256" key="5">
    <source>
        <dbReference type="ARBA" id="ARBA00022989"/>
    </source>
</evidence>
<feature type="transmembrane region" description="Helical" evidence="8">
    <location>
        <begin position="252"/>
        <end position="270"/>
    </location>
</feature>
<feature type="transmembrane region" description="Helical" evidence="8">
    <location>
        <begin position="49"/>
        <end position="70"/>
    </location>
</feature>